<gene>
    <name evidence="1" type="ORF">PHLGIDRAFT_269125</name>
</gene>
<reference evidence="1 2" key="1">
    <citation type="journal article" date="2014" name="PLoS Genet.">
        <title>Analysis of the Phlebiopsis gigantea genome, transcriptome and secretome provides insight into its pioneer colonization strategies of wood.</title>
        <authorList>
            <person name="Hori C."/>
            <person name="Ishida T."/>
            <person name="Igarashi K."/>
            <person name="Samejima M."/>
            <person name="Suzuki H."/>
            <person name="Master E."/>
            <person name="Ferreira P."/>
            <person name="Ruiz-Duenas F.J."/>
            <person name="Held B."/>
            <person name="Canessa P."/>
            <person name="Larrondo L.F."/>
            <person name="Schmoll M."/>
            <person name="Druzhinina I.S."/>
            <person name="Kubicek C.P."/>
            <person name="Gaskell J.A."/>
            <person name="Kersten P."/>
            <person name="St John F."/>
            <person name="Glasner J."/>
            <person name="Sabat G."/>
            <person name="Splinter BonDurant S."/>
            <person name="Syed K."/>
            <person name="Yadav J."/>
            <person name="Mgbeahuruike A.C."/>
            <person name="Kovalchuk A."/>
            <person name="Asiegbu F.O."/>
            <person name="Lackner G."/>
            <person name="Hoffmeister D."/>
            <person name="Rencoret J."/>
            <person name="Gutierrez A."/>
            <person name="Sun H."/>
            <person name="Lindquist E."/>
            <person name="Barry K."/>
            <person name="Riley R."/>
            <person name="Grigoriev I.V."/>
            <person name="Henrissat B."/>
            <person name="Kues U."/>
            <person name="Berka R.M."/>
            <person name="Martinez A.T."/>
            <person name="Covert S.F."/>
            <person name="Blanchette R.A."/>
            <person name="Cullen D."/>
        </authorList>
    </citation>
    <scope>NUCLEOTIDE SEQUENCE [LARGE SCALE GENOMIC DNA]</scope>
    <source>
        <strain evidence="1 2">11061_1 CR5-6</strain>
    </source>
</reference>
<evidence type="ECO:0000313" key="2">
    <source>
        <dbReference type="Proteomes" id="UP000053257"/>
    </source>
</evidence>
<keyword evidence="2" id="KW-1185">Reference proteome</keyword>
<dbReference type="Proteomes" id="UP000053257">
    <property type="component" value="Unassembled WGS sequence"/>
</dbReference>
<protein>
    <submittedName>
        <fullName evidence="1">Uncharacterized protein</fullName>
    </submittedName>
</protein>
<proteinExistence type="predicted"/>
<organism evidence="1 2">
    <name type="scientific">Phlebiopsis gigantea (strain 11061_1 CR5-6)</name>
    <name type="common">White-rot fungus</name>
    <name type="synonym">Peniophora gigantea</name>
    <dbReference type="NCBI Taxonomy" id="745531"/>
    <lineage>
        <taxon>Eukaryota</taxon>
        <taxon>Fungi</taxon>
        <taxon>Dikarya</taxon>
        <taxon>Basidiomycota</taxon>
        <taxon>Agaricomycotina</taxon>
        <taxon>Agaricomycetes</taxon>
        <taxon>Polyporales</taxon>
        <taxon>Phanerochaetaceae</taxon>
        <taxon>Phlebiopsis</taxon>
    </lineage>
</organism>
<accession>A0A0C3S198</accession>
<dbReference type="OrthoDB" id="2588098at2759"/>
<sequence length="357" mass="40501">MGQYWRIFNFDDSQECPVSGAKLGEFFWDPVQFCNLSRLLTLPRCIRGPSPIIGWASESKSDGPLAIARRNARNSRSKLLQLPVEIIWMILDKIETARDLLCFCLAHQLIGEVGETMVYNMFVEWYAPWQGCRIACIGDYTNDDDYPATLQTCVTHELARERKSLQEQEGTEDSEDSSELAISKYGFYSLASERYTTIRRVADISYAVERLFKSVSLTPNDQRKYNNLMEALLLFSEGGSMADTNTPTVLCNLSKGVYVRGDAVADLHKKLALPLARPGLALTVGIAFDQVLLSQICWSSDSNCSMDCDMQRLTRGPWAGDEFEITWLDKMRDDITWSDVTDVVLAWVEELWESSWV</sequence>
<evidence type="ECO:0000313" key="1">
    <source>
        <dbReference type="EMBL" id="KIP02997.1"/>
    </source>
</evidence>
<name>A0A0C3S198_PHLG1</name>
<dbReference type="EMBL" id="KN840640">
    <property type="protein sequence ID" value="KIP02997.1"/>
    <property type="molecule type" value="Genomic_DNA"/>
</dbReference>
<dbReference type="HOGENOM" id="CLU_044126_2_0_1"/>
<dbReference type="AlphaFoldDB" id="A0A0C3S198"/>